<dbReference type="InterPro" id="IPR010624">
    <property type="entry name" value="KaiC_dom"/>
</dbReference>
<dbReference type="InterPro" id="IPR051347">
    <property type="entry name" value="Circadian_clock_KaiC-rel"/>
</dbReference>
<dbReference type="SUPFAM" id="SSF52540">
    <property type="entry name" value="P-loop containing nucleoside triphosphate hydrolases"/>
    <property type="match status" value="2"/>
</dbReference>
<reference evidence="10" key="1">
    <citation type="submission" date="2016-11" db="EMBL/GenBank/DDBJ databases">
        <authorList>
            <person name="Varghese N."/>
            <person name="Submissions S."/>
        </authorList>
    </citation>
    <scope>NUCLEOTIDE SEQUENCE [LARGE SCALE GENOMIC DNA]</scope>
    <source>
        <strain evidence="10">DSM 9756</strain>
    </source>
</reference>
<feature type="domain" description="KaiC" evidence="8">
    <location>
        <begin position="243"/>
        <end position="484"/>
    </location>
</feature>
<keyword evidence="6" id="KW-0378">Hydrolase</keyword>
<feature type="domain" description="KaiC" evidence="8">
    <location>
        <begin position="7"/>
        <end position="241"/>
    </location>
</feature>
<evidence type="ECO:0000313" key="9">
    <source>
        <dbReference type="EMBL" id="SHG22633.1"/>
    </source>
</evidence>
<evidence type="ECO:0000313" key="10">
    <source>
        <dbReference type="Proteomes" id="UP000184076"/>
    </source>
</evidence>
<dbReference type="GO" id="GO:0004674">
    <property type="term" value="F:protein serine/threonine kinase activity"/>
    <property type="evidence" value="ECO:0007669"/>
    <property type="project" value="UniProtKB-EC"/>
</dbReference>
<evidence type="ECO:0000256" key="4">
    <source>
        <dbReference type="ARBA" id="ARBA00022737"/>
    </source>
</evidence>
<proteinExistence type="predicted"/>
<accession>A0A1M5I469</accession>
<keyword evidence="3" id="KW-0808">Transferase</keyword>
<dbReference type="InterPro" id="IPR030665">
    <property type="entry name" value="KaiC"/>
</dbReference>
<dbReference type="EC" id="2.7.11.1" evidence="1"/>
<dbReference type="PROSITE" id="PS51146">
    <property type="entry name" value="KAIC"/>
    <property type="match status" value="2"/>
</dbReference>
<evidence type="ECO:0000256" key="6">
    <source>
        <dbReference type="ARBA" id="ARBA00022801"/>
    </source>
</evidence>
<dbReference type="PROSITE" id="PS50162">
    <property type="entry name" value="RECA_2"/>
    <property type="match status" value="1"/>
</dbReference>
<evidence type="ECO:0000259" key="7">
    <source>
        <dbReference type="PROSITE" id="PS50162"/>
    </source>
</evidence>
<dbReference type="PANTHER" id="PTHR42926:SF1">
    <property type="entry name" value="CIRCADIAN CLOCK OSCILLATOR PROTEIN KAIC 1"/>
    <property type="match status" value="1"/>
</dbReference>
<dbReference type="Proteomes" id="UP000184076">
    <property type="component" value="Unassembled WGS sequence"/>
</dbReference>
<keyword evidence="2" id="KW-0597">Phosphoprotein</keyword>
<gene>
    <name evidence="9" type="ORF">SAMN02745206_03497</name>
</gene>
<evidence type="ECO:0000256" key="5">
    <source>
        <dbReference type="ARBA" id="ARBA00022777"/>
    </source>
</evidence>
<dbReference type="InterPro" id="IPR020588">
    <property type="entry name" value="RecA_ATP-bd"/>
</dbReference>
<dbReference type="RefSeq" id="WP_073041803.1">
    <property type="nucleotide sequence ID" value="NZ_FQVB01000051.1"/>
</dbReference>
<feature type="domain" description="RecA family profile 1" evidence="7">
    <location>
        <begin position="241"/>
        <end position="281"/>
    </location>
</feature>
<dbReference type="PIRSF" id="PIRSF039117">
    <property type="entry name" value="KaiC"/>
    <property type="match status" value="1"/>
</dbReference>
<sequence>MAGNDSKRIRTGIAGLDEVLGGGLLPHRSYLVRGGPGAGKTTVGFHFVTADADGKEPALWITMGEPPSELKANAAAMGFDLTHVHFLDLSPGPDFFAQSESYDIFSPAEVEREPTTRRIVEAVESVQPRRVFIDSMTQFRYLSSDPFQFRRQALSLFRYLVDRGATVVFTSESSTEAPDADLQFLCDGIIDVTFVGDVRSLQIAKFRGSDFLAGLHEMTITKRGLVVYPRLTPGERVASVSFDLLSSGIPELDELLHGGIEQGTVTLVTGPSGVGKTTLGLVFLKEAAGRGERSCLYTFEEDTARVLTRCRQINIPAEDMVRRGMLLVERVEPLQYSADAFGRRVLDEVERNDTRIVMIDSTAGYRLTVRGGDLVGRLHALTQSLCALGVTVLLVEEVQEITGEFKPTEHGFSYLGDNIVFLRYLEMAGHLKRAIGVLKKRLGSFEETLREFAITRYGVKVGRSLTELRGILRGVPELAESRSS</sequence>
<dbReference type="Gene3D" id="3.40.50.300">
    <property type="entry name" value="P-loop containing nucleotide triphosphate hydrolases"/>
    <property type="match status" value="2"/>
</dbReference>
<dbReference type="OrthoDB" id="9783783at2"/>
<name>A0A1M5I469_9BACT</name>
<keyword evidence="5" id="KW-0418">Kinase</keyword>
<dbReference type="GO" id="GO:0140664">
    <property type="term" value="F:ATP-dependent DNA damage sensor activity"/>
    <property type="evidence" value="ECO:0007669"/>
    <property type="project" value="InterPro"/>
</dbReference>
<evidence type="ECO:0000256" key="3">
    <source>
        <dbReference type="ARBA" id="ARBA00022679"/>
    </source>
</evidence>
<evidence type="ECO:0000256" key="2">
    <source>
        <dbReference type="ARBA" id="ARBA00022553"/>
    </source>
</evidence>
<dbReference type="GO" id="GO:0003677">
    <property type="term" value="F:DNA binding"/>
    <property type="evidence" value="ECO:0007669"/>
    <property type="project" value="InterPro"/>
</dbReference>
<keyword evidence="10" id="KW-1185">Reference proteome</keyword>
<dbReference type="InterPro" id="IPR027417">
    <property type="entry name" value="P-loop_NTPase"/>
</dbReference>
<dbReference type="GO" id="GO:0006281">
    <property type="term" value="P:DNA repair"/>
    <property type="evidence" value="ECO:0007669"/>
    <property type="project" value="InterPro"/>
</dbReference>
<evidence type="ECO:0000259" key="8">
    <source>
        <dbReference type="PROSITE" id="PS51146"/>
    </source>
</evidence>
<dbReference type="EMBL" id="FQVB01000051">
    <property type="protein sequence ID" value="SHG22633.1"/>
    <property type="molecule type" value="Genomic_DNA"/>
</dbReference>
<dbReference type="AlphaFoldDB" id="A0A1M5I469"/>
<dbReference type="Pfam" id="PF06745">
    <property type="entry name" value="ATPase"/>
    <property type="match status" value="2"/>
</dbReference>
<dbReference type="InterPro" id="IPR014774">
    <property type="entry name" value="KaiC-like_dom"/>
</dbReference>
<dbReference type="GO" id="GO:0016787">
    <property type="term" value="F:hydrolase activity"/>
    <property type="evidence" value="ECO:0007669"/>
    <property type="project" value="UniProtKB-KW"/>
</dbReference>
<dbReference type="GO" id="GO:0005524">
    <property type="term" value="F:ATP binding"/>
    <property type="evidence" value="ECO:0007669"/>
    <property type="project" value="InterPro"/>
</dbReference>
<dbReference type="PANTHER" id="PTHR42926">
    <property type="match status" value="1"/>
</dbReference>
<protein>
    <recommendedName>
        <fullName evidence="1">non-specific serine/threonine protein kinase</fullName>
        <ecNumber evidence="1">2.7.11.1</ecNumber>
    </recommendedName>
</protein>
<dbReference type="STRING" id="1121391.SAMN02745206_03497"/>
<evidence type="ECO:0000256" key="1">
    <source>
        <dbReference type="ARBA" id="ARBA00012513"/>
    </source>
</evidence>
<organism evidence="9 10">
    <name type="scientific">Desulfacinum infernum DSM 9756</name>
    <dbReference type="NCBI Taxonomy" id="1121391"/>
    <lineage>
        <taxon>Bacteria</taxon>
        <taxon>Pseudomonadati</taxon>
        <taxon>Thermodesulfobacteriota</taxon>
        <taxon>Syntrophobacteria</taxon>
        <taxon>Syntrophobacterales</taxon>
        <taxon>Syntrophobacteraceae</taxon>
        <taxon>Desulfacinum</taxon>
    </lineage>
</organism>
<keyword evidence="4" id="KW-0677">Repeat</keyword>